<dbReference type="InterPro" id="IPR055514">
    <property type="entry name" value="DUF7087"/>
</dbReference>
<feature type="transmembrane region" description="Helical" evidence="1">
    <location>
        <begin position="72"/>
        <end position="90"/>
    </location>
</feature>
<evidence type="ECO:0000256" key="1">
    <source>
        <dbReference type="SAM" id="Phobius"/>
    </source>
</evidence>
<comment type="caution">
    <text evidence="3">The sequence shown here is derived from an EMBL/GenBank/DDBJ whole genome shotgun (WGS) entry which is preliminary data.</text>
</comment>
<dbReference type="Pfam" id="PF23346">
    <property type="entry name" value="DUF7087"/>
    <property type="match status" value="1"/>
</dbReference>
<reference evidence="3 4" key="1">
    <citation type="submission" date="2014-11" db="EMBL/GenBank/DDBJ databases">
        <title>Genetic blueprint of the zoonotic pathogen Toxocara canis.</title>
        <authorList>
            <person name="Zhu X.-Q."/>
            <person name="Korhonen P.K."/>
            <person name="Cai H."/>
            <person name="Young N.D."/>
            <person name="Nejsum P."/>
            <person name="von Samson-Himmelstjerna G."/>
            <person name="Boag P.R."/>
            <person name="Tan P."/>
            <person name="Li Q."/>
            <person name="Min J."/>
            <person name="Yang Y."/>
            <person name="Wang X."/>
            <person name="Fang X."/>
            <person name="Hall R.S."/>
            <person name="Hofmann A."/>
            <person name="Sternberg P.W."/>
            <person name="Jex A.R."/>
            <person name="Gasser R.B."/>
        </authorList>
    </citation>
    <scope>NUCLEOTIDE SEQUENCE [LARGE SCALE GENOMIC DNA]</scope>
    <source>
        <strain evidence="3">PN_DK_2014</strain>
    </source>
</reference>
<keyword evidence="1" id="KW-1133">Transmembrane helix</keyword>
<evidence type="ECO:0000259" key="2">
    <source>
        <dbReference type="Pfam" id="PF23346"/>
    </source>
</evidence>
<gene>
    <name evidence="3" type="ORF">Tcan_09609</name>
</gene>
<dbReference type="AlphaFoldDB" id="A0A0B2VDV1"/>
<feature type="transmembrane region" description="Helical" evidence="1">
    <location>
        <begin position="44"/>
        <end position="66"/>
    </location>
</feature>
<proteinExistence type="predicted"/>
<dbReference type="EMBL" id="JPKZ01001878">
    <property type="protein sequence ID" value="KHN79698.1"/>
    <property type="molecule type" value="Genomic_DNA"/>
</dbReference>
<keyword evidence="4" id="KW-1185">Reference proteome</keyword>
<evidence type="ECO:0000313" key="4">
    <source>
        <dbReference type="Proteomes" id="UP000031036"/>
    </source>
</evidence>
<sequence length="98" mass="11248">MSFLFPATVHAFNIYHTGYRWYYYIDGRYDFKQLLSSDGFSYKLPYIFGVFGSILLAIIAHFMLYVPGLYRILSFASIASAGVVVIYEAFETILGKVM</sequence>
<organism evidence="3 4">
    <name type="scientific">Toxocara canis</name>
    <name type="common">Canine roundworm</name>
    <dbReference type="NCBI Taxonomy" id="6265"/>
    <lineage>
        <taxon>Eukaryota</taxon>
        <taxon>Metazoa</taxon>
        <taxon>Ecdysozoa</taxon>
        <taxon>Nematoda</taxon>
        <taxon>Chromadorea</taxon>
        <taxon>Rhabditida</taxon>
        <taxon>Spirurina</taxon>
        <taxon>Ascaridomorpha</taxon>
        <taxon>Ascaridoidea</taxon>
        <taxon>Toxocaridae</taxon>
        <taxon>Toxocara</taxon>
    </lineage>
</organism>
<dbReference type="OrthoDB" id="5795694at2759"/>
<dbReference type="Proteomes" id="UP000031036">
    <property type="component" value="Unassembled WGS sequence"/>
</dbReference>
<protein>
    <recommendedName>
        <fullName evidence="2">DUF7087 domain-containing protein</fullName>
    </recommendedName>
</protein>
<name>A0A0B2VDV1_TOXCA</name>
<evidence type="ECO:0000313" key="3">
    <source>
        <dbReference type="EMBL" id="KHN79698.1"/>
    </source>
</evidence>
<feature type="domain" description="DUF7087" evidence="2">
    <location>
        <begin position="2"/>
        <end position="93"/>
    </location>
</feature>
<keyword evidence="1" id="KW-0812">Transmembrane</keyword>
<keyword evidence="1" id="KW-0472">Membrane</keyword>
<accession>A0A0B2VDV1</accession>